<evidence type="ECO:0000313" key="8">
    <source>
        <dbReference type="EMBL" id="MBY08049.1"/>
    </source>
</evidence>
<organism evidence="8">
    <name type="scientific">Ornithodoros turicata</name>
    <dbReference type="NCBI Taxonomy" id="34597"/>
    <lineage>
        <taxon>Eukaryota</taxon>
        <taxon>Metazoa</taxon>
        <taxon>Ecdysozoa</taxon>
        <taxon>Arthropoda</taxon>
        <taxon>Chelicerata</taxon>
        <taxon>Arachnida</taxon>
        <taxon>Acari</taxon>
        <taxon>Parasitiformes</taxon>
        <taxon>Ixodida</taxon>
        <taxon>Ixodoidea</taxon>
        <taxon>Argasidae</taxon>
        <taxon>Ornithodorinae</taxon>
        <taxon>Ornithodoros</taxon>
    </lineage>
</organism>
<dbReference type="InterPro" id="IPR022775">
    <property type="entry name" value="AP_mu_sigma_su"/>
</dbReference>
<dbReference type="SUPFAM" id="SSF64356">
    <property type="entry name" value="SNARE-like"/>
    <property type="match status" value="1"/>
</dbReference>
<dbReference type="PANTHER" id="PTHR11753">
    <property type="entry name" value="ADAPTOR COMPLEXES SMALL SUBUNIT FAMILY"/>
    <property type="match status" value="1"/>
</dbReference>
<evidence type="ECO:0000259" key="7">
    <source>
        <dbReference type="Pfam" id="PF01217"/>
    </source>
</evidence>
<keyword evidence="4 6" id="KW-0653">Protein transport</keyword>
<feature type="domain" description="AP complex mu/sigma subunit" evidence="7">
    <location>
        <begin position="1"/>
        <end position="139"/>
    </location>
</feature>
<dbReference type="EMBL" id="GGLE01003923">
    <property type="protein sequence ID" value="MBY08049.1"/>
    <property type="molecule type" value="Transcribed_RNA"/>
</dbReference>
<sequence length="141" mass="16215">MLKFLLVANADQRLRYAYYFDHVPKEERQELSNALIAKCSSRSQSSCSFINHKEFNVVYRKIGPLLFIVGTDGKENNLAVYEFIRAFVDVLDTYFTGMTERHIIANHHKVHFILQQMVSNGSIVETNIKNVLAPIRAYDSA</sequence>
<reference evidence="8" key="1">
    <citation type="submission" date="2018-03" db="EMBL/GenBank/DDBJ databases">
        <title>The relapsing fever spirochete Borrelia turicatae persists in the highly oxidative environment of its soft-bodied tick vector.</title>
        <authorList>
            <person name="Bourret T.J."/>
            <person name="Boyle W.K."/>
            <person name="Valenzuela J.G."/>
            <person name="Oliveira F."/>
            <person name="Lopez J.E."/>
        </authorList>
    </citation>
    <scope>NUCLEOTIDE SEQUENCE</scope>
    <source>
        <strain evidence="8">Kansas strain/isolate</strain>
        <tissue evidence="8">Salivary glands</tissue>
    </source>
</reference>
<dbReference type="AlphaFoldDB" id="A0A2R5LEZ9"/>
<dbReference type="Gene3D" id="3.30.450.60">
    <property type="match status" value="1"/>
</dbReference>
<comment type="similarity">
    <text evidence="2 6">Belongs to the adaptor complexes small subunit family.</text>
</comment>
<evidence type="ECO:0000256" key="3">
    <source>
        <dbReference type="ARBA" id="ARBA00022448"/>
    </source>
</evidence>
<protein>
    <recommendedName>
        <fullName evidence="6">AP complex subunit sigma</fullName>
    </recommendedName>
</protein>
<keyword evidence="5 6" id="KW-0472">Membrane</keyword>
<dbReference type="InterPro" id="IPR011012">
    <property type="entry name" value="Longin-like_dom_sf"/>
</dbReference>
<keyword evidence="3 6" id="KW-0813">Transport</keyword>
<dbReference type="GO" id="GO:0012505">
    <property type="term" value="C:endomembrane system"/>
    <property type="evidence" value="ECO:0007669"/>
    <property type="project" value="UniProtKB-SubCell"/>
</dbReference>
<evidence type="ECO:0000256" key="1">
    <source>
        <dbReference type="ARBA" id="ARBA00004308"/>
    </source>
</evidence>
<proteinExistence type="inferred from homology"/>
<accession>A0A2R5LEZ9</accession>
<dbReference type="PIRSF" id="PIRSF015588">
    <property type="entry name" value="AP_complex_sigma"/>
    <property type="match status" value="1"/>
</dbReference>
<name>A0A2R5LEZ9_9ACAR</name>
<evidence type="ECO:0000256" key="4">
    <source>
        <dbReference type="ARBA" id="ARBA00022927"/>
    </source>
</evidence>
<evidence type="ECO:0000256" key="2">
    <source>
        <dbReference type="ARBA" id="ARBA00006972"/>
    </source>
</evidence>
<dbReference type="InterPro" id="IPR016635">
    <property type="entry name" value="AP_complex_ssu"/>
</dbReference>
<comment type="subcellular location">
    <subcellularLocation>
        <location evidence="1">Endomembrane system</location>
    </subcellularLocation>
</comment>
<dbReference type="GO" id="GO:0006886">
    <property type="term" value="P:intracellular protein transport"/>
    <property type="evidence" value="ECO:0007669"/>
    <property type="project" value="UniProtKB-UniRule"/>
</dbReference>
<evidence type="ECO:0000256" key="5">
    <source>
        <dbReference type="ARBA" id="ARBA00023136"/>
    </source>
</evidence>
<evidence type="ECO:0000256" key="6">
    <source>
        <dbReference type="PIRNR" id="PIRNR015588"/>
    </source>
</evidence>
<dbReference type="Pfam" id="PF01217">
    <property type="entry name" value="Clat_adaptor_s"/>
    <property type="match status" value="1"/>
</dbReference>